<evidence type="ECO:0000313" key="3">
    <source>
        <dbReference type="Proteomes" id="UP001221898"/>
    </source>
</evidence>
<accession>A0AAD7RNN9</accession>
<name>A0AAD7RNN9_9TELE</name>
<sequence length="74" mass="7261">MCCTRQAGSFAADVAAEVGAAVPVSPRLRTSAAVPGGSGPRQGLTPDPPVGCAGVATEWTGVGVSSARLLLQLL</sequence>
<organism evidence="2 3">
    <name type="scientific">Aldrovandia affinis</name>
    <dbReference type="NCBI Taxonomy" id="143900"/>
    <lineage>
        <taxon>Eukaryota</taxon>
        <taxon>Metazoa</taxon>
        <taxon>Chordata</taxon>
        <taxon>Craniata</taxon>
        <taxon>Vertebrata</taxon>
        <taxon>Euteleostomi</taxon>
        <taxon>Actinopterygii</taxon>
        <taxon>Neopterygii</taxon>
        <taxon>Teleostei</taxon>
        <taxon>Notacanthiformes</taxon>
        <taxon>Halosauridae</taxon>
        <taxon>Aldrovandia</taxon>
    </lineage>
</organism>
<protein>
    <submittedName>
        <fullName evidence="2">Uncharacterized protein</fullName>
    </submittedName>
</protein>
<feature type="region of interest" description="Disordered" evidence="1">
    <location>
        <begin position="29"/>
        <end position="48"/>
    </location>
</feature>
<gene>
    <name evidence="2" type="ORF">AAFF_G00158440</name>
</gene>
<evidence type="ECO:0000313" key="2">
    <source>
        <dbReference type="EMBL" id="KAJ8387348.1"/>
    </source>
</evidence>
<keyword evidence="3" id="KW-1185">Reference proteome</keyword>
<comment type="caution">
    <text evidence="2">The sequence shown here is derived from an EMBL/GenBank/DDBJ whole genome shotgun (WGS) entry which is preliminary data.</text>
</comment>
<evidence type="ECO:0000256" key="1">
    <source>
        <dbReference type="SAM" id="MobiDB-lite"/>
    </source>
</evidence>
<proteinExistence type="predicted"/>
<reference evidence="2" key="1">
    <citation type="journal article" date="2023" name="Science">
        <title>Genome structures resolve the early diversification of teleost fishes.</title>
        <authorList>
            <person name="Parey E."/>
            <person name="Louis A."/>
            <person name="Montfort J."/>
            <person name="Bouchez O."/>
            <person name="Roques C."/>
            <person name="Iampietro C."/>
            <person name="Lluch J."/>
            <person name="Castinel A."/>
            <person name="Donnadieu C."/>
            <person name="Desvignes T."/>
            <person name="Floi Bucao C."/>
            <person name="Jouanno E."/>
            <person name="Wen M."/>
            <person name="Mejri S."/>
            <person name="Dirks R."/>
            <person name="Jansen H."/>
            <person name="Henkel C."/>
            <person name="Chen W.J."/>
            <person name="Zahm M."/>
            <person name="Cabau C."/>
            <person name="Klopp C."/>
            <person name="Thompson A.W."/>
            <person name="Robinson-Rechavi M."/>
            <person name="Braasch I."/>
            <person name="Lecointre G."/>
            <person name="Bobe J."/>
            <person name="Postlethwait J.H."/>
            <person name="Berthelot C."/>
            <person name="Roest Crollius H."/>
            <person name="Guiguen Y."/>
        </authorList>
    </citation>
    <scope>NUCLEOTIDE SEQUENCE</scope>
    <source>
        <strain evidence="2">NC1722</strain>
    </source>
</reference>
<dbReference type="AlphaFoldDB" id="A0AAD7RNN9"/>
<dbReference type="EMBL" id="JAINUG010000213">
    <property type="protein sequence ID" value="KAJ8387348.1"/>
    <property type="molecule type" value="Genomic_DNA"/>
</dbReference>
<dbReference type="Proteomes" id="UP001221898">
    <property type="component" value="Unassembled WGS sequence"/>
</dbReference>